<dbReference type="InterPro" id="IPR003594">
    <property type="entry name" value="HATPase_dom"/>
</dbReference>
<evidence type="ECO:0000313" key="10">
    <source>
        <dbReference type="EMBL" id="SER69623.1"/>
    </source>
</evidence>
<dbReference type="Gene3D" id="3.30.565.10">
    <property type="entry name" value="Histidine kinase-like ATPase, C-terminal domain"/>
    <property type="match status" value="1"/>
</dbReference>
<dbReference type="CDD" id="cd00082">
    <property type="entry name" value="HisKA"/>
    <property type="match status" value="1"/>
</dbReference>
<evidence type="ECO:0000256" key="6">
    <source>
        <dbReference type="ARBA" id="ARBA00022777"/>
    </source>
</evidence>
<dbReference type="InterPro" id="IPR004358">
    <property type="entry name" value="Sig_transdc_His_kin-like_C"/>
</dbReference>
<proteinExistence type="predicted"/>
<keyword evidence="3" id="KW-0597">Phosphoprotein</keyword>
<sequence length="451" mass="52279">MKKVNEGSLNKEIYQAIIHLSSDFSLILNETLETEDVVLQDSSLLKLISEPYQNFFPRGKFEEFIFTIDKEEKPVKEIFSLFTSDQEIFVECKGLKIKGKIIIVGNKRSSLVKRRIDLMEKVPIPALLLDDKGYIVTCNSHYKKLHTQLGLPVKICPSVEAGKELHPVYYIYERMLKELVNTKRDVTKEYRREEVRLVIQGVVDGDHYIIMLKDESFQKRFEQLLTYQQQMQAVSQIAAGVAHELRNPLSVIKGFIQLSKLSNSLTTYYDTIYSEINRMNQIIEDFLSISRKKIDKRYVQPEDLIESMLMIFRSECTLHDVEFTYHIQESSHYLYVNEQMIKQVLINVMRNAIEAYEGQTKNRSFLLTTFIIKESYFIQLKDEGPGIPADLIDKINEPFFTTKDKGTGIGIPLGKQILEEHKGEFIINSEPGKGTVITLQLPLFSYKDNQE</sequence>
<dbReference type="SUPFAM" id="SSF47384">
    <property type="entry name" value="Homodimeric domain of signal transducing histidine kinase"/>
    <property type="match status" value="1"/>
</dbReference>
<organism evidence="10 11">
    <name type="scientific">Salipaludibacillus aurantiacus</name>
    <dbReference type="NCBI Taxonomy" id="1601833"/>
    <lineage>
        <taxon>Bacteria</taxon>
        <taxon>Bacillati</taxon>
        <taxon>Bacillota</taxon>
        <taxon>Bacilli</taxon>
        <taxon>Bacillales</taxon>
        <taxon>Bacillaceae</taxon>
    </lineage>
</organism>
<feature type="domain" description="Histidine kinase" evidence="9">
    <location>
        <begin position="240"/>
        <end position="445"/>
    </location>
</feature>
<evidence type="ECO:0000259" key="9">
    <source>
        <dbReference type="PROSITE" id="PS50109"/>
    </source>
</evidence>
<keyword evidence="7" id="KW-0067">ATP-binding</keyword>
<gene>
    <name evidence="10" type="ORF">SAMN05518684_10358</name>
</gene>
<accession>A0A1H9RCG5</accession>
<evidence type="ECO:0000256" key="8">
    <source>
        <dbReference type="ARBA" id="ARBA00023012"/>
    </source>
</evidence>
<keyword evidence="11" id="KW-1185">Reference proteome</keyword>
<dbReference type="PRINTS" id="PR00344">
    <property type="entry name" value="BCTRLSENSOR"/>
</dbReference>
<dbReference type="Pfam" id="PF02518">
    <property type="entry name" value="HATPase_c"/>
    <property type="match status" value="1"/>
</dbReference>
<dbReference type="InterPro" id="IPR036097">
    <property type="entry name" value="HisK_dim/P_sf"/>
</dbReference>
<name>A0A1H9RCG5_9BACI</name>
<dbReference type="Proteomes" id="UP000198571">
    <property type="component" value="Unassembled WGS sequence"/>
</dbReference>
<dbReference type="EC" id="2.7.13.3" evidence="2"/>
<dbReference type="PROSITE" id="PS50109">
    <property type="entry name" value="HIS_KIN"/>
    <property type="match status" value="1"/>
</dbReference>
<dbReference type="InterPro" id="IPR003661">
    <property type="entry name" value="HisK_dim/P_dom"/>
</dbReference>
<dbReference type="PANTHER" id="PTHR43065:SF46">
    <property type="entry name" value="C4-DICARBOXYLATE TRANSPORT SENSOR PROTEIN DCTB"/>
    <property type="match status" value="1"/>
</dbReference>
<evidence type="ECO:0000313" key="11">
    <source>
        <dbReference type="Proteomes" id="UP000198571"/>
    </source>
</evidence>
<evidence type="ECO:0000256" key="2">
    <source>
        <dbReference type="ARBA" id="ARBA00012438"/>
    </source>
</evidence>
<evidence type="ECO:0000256" key="4">
    <source>
        <dbReference type="ARBA" id="ARBA00022679"/>
    </source>
</evidence>
<dbReference type="SMART" id="SM00388">
    <property type="entry name" value="HisKA"/>
    <property type="match status" value="1"/>
</dbReference>
<dbReference type="InterPro" id="IPR036890">
    <property type="entry name" value="HATPase_C_sf"/>
</dbReference>
<dbReference type="PANTHER" id="PTHR43065">
    <property type="entry name" value="SENSOR HISTIDINE KINASE"/>
    <property type="match status" value="1"/>
</dbReference>
<protein>
    <recommendedName>
        <fullName evidence="2">histidine kinase</fullName>
        <ecNumber evidence="2">2.7.13.3</ecNumber>
    </recommendedName>
</protein>
<dbReference type="GO" id="GO:0000155">
    <property type="term" value="F:phosphorelay sensor kinase activity"/>
    <property type="evidence" value="ECO:0007669"/>
    <property type="project" value="InterPro"/>
</dbReference>
<evidence type="ECO:0000256" key="1">
    <source>
        <dbReference type="ARBA" id="ARBA00000085"/>
    </source>
</evidence>
<dbReference type="Gene3D" id="1.10.287.130">
    <property type="match status" value="1"/>
</dbReference>
<evidence type="ECO:0000256" key="3">
    <source>
        <dbReference type="ARBA" id="ARBA00022553"/>
    </source>
</evidence>
<dbReference type="SMART" id="SM00387">
    <property type="entry name" value="HATPase_c"/>
    <property type="match status" value="1"/>
</dbReference>
<dbReference type="GO" id="GO:0005524">
    <property type="term" value="F:ATP binding"/>
    <property type="evidence" value="ECO:0007669"/>
    <property type="project" value="UniProtKB-KW"/>
</dbReference>
<comment type="catalytic activity">
    <reaction evidence="1">
        <text>ATP + protein L-histidine = ADP + protein N-phospho-L-histidine.</text>
        <dbReference type="EC" id="2.7.13.3"/>
    </reaction>
</comment>
<keyword evidence="8" id="KW-0902">Two-component regulatory system</keyword>
<dbReference type="EMBL" id="FOGT01000003">
    <property type="protein sequence ID" value="SER69623.1"/>
    <property type="molecule type" value="Genomic_DNA"/>
</dbReference>
<evidence type="ECO:0000256" key="7">
    <source>
        <dbReference type="ARBA" id="ARBA00022840"/>
    </source>
</evidence>
<dbReference type="RefSeq" id="WP_177174178.1">
    <property type="nucleotide sequence ID" value="NZ_FOGT01000003.1"/>
</dbReference>
<dbReference type="InterPro" id="IPR005467">
    <property type="entry name" value="His_kinase_dom"/>
</dbReference>
<keyword evidence="6 10" id="KW-0418">Kinase</keyword>
<dbReference type="Pfam" id="PF00512">
    <property type="entry name" value="HisKA"/>
    <property type="match status" value="1"/>
</dbReference>
<dbReference type="SUPFAM" id="SSF55874">
    <property type="entry name" value="ATPase domain of HSP90 chaperone/DNA topoisomerase II/histidine kinase"/>
    <property type="match status" value="1"/>
</dbReference>
<dbReference type="STRING" id="1601833.SAMN05518684_10358"/>
<dbReference type="AlphaFoldDB" id="A0A1H9RCG5"/>
<keyword evidence="4" id="KW-0808">Transferase</keyword>
<reference evidence="11" key="1">
    <citation type="submission" date="2016-10" db="EMBL/GenBank/DDBJ databases">
        <authorList>
            <person name="Varghese N."/>
            <person name="Submissions S."/>
        </authorList>
    </citation>
    <scope>NUCLEOTIDE SEQUENCE [LARGE SCALE GENOMIC DNA]</scope>
    <source>
        <strain evidence="11">S9</strain>
    </source>
</reference>
<evidence type="ECO:0000256" key="5">
    <source>
        <dbReference type="ARBA" id="ARBA00022741"/>
    </source>
</evidence>
<keyword evidence="5" id="KW-0547">Nucleotide-binding</keyword>